<keyword evidence="2" id="KW-0238">DNA-binding</keyword>
<dbReference type="PANTHER" id="PTHR44688:SF16">
    <property type="entry name" value="DNA-BINDING TRANSCRIPTIONAL ACTIVATOR DEVR_DOSR"/>
    <property type="match status" value="1"/>
</dbReference>
<dbReference type="EMBL" id="JACCBJ010000001">
    <property type="protein sequence ID" value="NYD75012.1"/>
    <property type="molecule type" value="Genomic_DNA"/>
</dbReference>
<evidence type="ECO:0000256" key="5">
    <source>
        <dbReference type="SAM" id="MobiDB-lite"/>
    </source>
</evidence>
<reference evidence="7 8" key="1">
    <citation type="submission" date="2020-07" db="EMBL/GenBank/DDBJ databases">
        <title>Sequencing the genomes of 1000 actinobacteria strains.</title>
        <authorList>
            <person name="Klenk H.-P."/>
        </authorList>
    </citation>
    <scope>NUCLEOTIDE SEQUENCE [LARGE SCALE GENOMIC DNA]</scope>
    <source>
        <strain evidence="7 8">DSM 23871</strain>
    </source>
</reference>
<dbReference type="InterPro" id="IPR019734">
    <property type="entry name" value="TPR_rpt"/>
</dbReference>
<dbReference type="Gene3D" id="1.25.40.10">
    <property type="entry name" value="Tetratricopeptide repeat domain"/>
    <property type="match status" value="1"/>
</dbReference>
<dbReference type="CDD" id="cd06170">
    <property type="entry name" value="LuxR_C_like"/>
    <property type="match status" value="1"/>
</dbReference>
<sequence>MSTFSDESARSFSAGADPEPEGADDIRLTFDRDVLRQFQDAVDAADYDTATAVVRDHWFDVVIGIRQGFAQVAERIPASELHTRPLLMMMLGIAYNLQPHRRMKGLRYFVGAARAARQGVDRMGPVDRALILVSESAAYRLIGRPRLGGAAARKAVAALDGLPLDQRASVQALSRIYAHVGTTQYYAGEVELALETFEKGLAESPPIGYSSGFANVAMAAGIHALRGDIHEAMAYIELAQDEQWTAMQRSWYPGTFYRIAEAVVALERFDAPTAREQLAAMTHDRRTIEHWRAIAVTEAFVELVDGRPSAGLAGMDAFAALRGAEGRGAAARRELAPSRALLHIALGDLTTATAVLRQLESGSVHRHVGQARVELALGRTGAALQQLRRVAGEPMDSRVRAEALSLESAALLRFAGGPRRRTAVEELGELLRASGQRLAVALVPVDDFPGLVDALAGAGFGDVLERVPARSLLLPRPEGEPLSPRELAVLEVYLRTSRVPEVAQELGVSVNTVKSQIRSIYRKLDVSNRDEAIAVALDRHLVRPQD</sequence>
<dbReference type="Gene3D" id="1.10.10.10">
    <property type="entry name" value="Winged helix-like DNA-binding domain superfamily/Winged helix DNA-binding domain"/>
    <property type="match status" value="1"/>
</dbReference>
<evidence type="ECO:0000313" key="8">
    <source>
        <dbReference type="Proteomes" id="UP000589620"/>
    </source>
</evidence>
<dbReference type="InterPro" id="IPR000792">
    <property type="entry name" value="Tscrpt_reg_LuxR_C"/>
</dbReference>
<dbReference type="AlphaFoldDB" id="A0A852T2G2"/>
<feature type="domain" description="HTH luxR-type" evidence="6">
    <location>
        <begin position="475"/>
        <end position="540"/>
    </location>
</feature>
<dbReference type="PANTHER" id="PTHR44688">
    <property type="entry name" value="DNA-BINDING TRANSCRIPTIONAL ACTIVATOR DEVR_DOSR"/>
    <property type="match status" value="1"/>
</dbReference>
<dbReference type="SMART" id="SM00421">
    <property type="entry name" value="HTH_LUXR"/>
    <property type="match status" value="1"/>
</dbReference>
<feature type="repeat" description="TPR" evidence="4">
    <location>
        <begin position="174"/>
        <end position="207"/>
    </location>
</feature>
<evidence type="ECO:0000259" key="6">
    <source>
        <dbReference type="PROSITE" id="PS50043"/>
    </source>
</evidence>
<dbReference type="PROSITE" id="PS50043">
    <property type="entry name" value="HTH_LUXR_2"/>
    <property type="match status" value="1"/>
</dbReference>
<feature type="region of interest" description="Disordered" evidence="5">
    <location>
        <begin position="1"/>
        <end position="24"/>
    </location>
</feature>
<dbReference type="Proteomes" id="UP000589620">
    <property type="component" value="Unassembled WGS sequence"/>
</dbReference>
<dbReference type="GO" id="GO:0006355">
    <property type="term" value="P:regulation of DNA-templated transcription"/>
    <property type="evidence" value="ECO:0007669"/>
    <property type="project" value="InterPro"/>
</dbReference>
<evidence type="ECO:0000256" key="1">
    <source>
        <dbReference type="ARBA" id="ARBA00023015"/>
    </source>
</evidence>
<evidence type="ECO:0000313" key="7">
    <source>
        <dbReference type="EMBL" id="NYD75012.1"/>
    </source>
</evidence>
<gene>
    <name evidence="7" type="ORF">BJ963_002531</name>
</gene>
<evidence type="ECO:0000256" key="2">
    <source>
        <dbReference type="ARBA" id="ARBA00023125"/>
    </source>
</evidence>
<dbReference type="Pfam" id="PF00196">
    <property type="entry name" value="GerE"/>
    <property type="match status" value="1"/>
</dbReference>
<keyword evidence="1" id="KW-0805">Transcription regulation</keyword>
<dbReference type="InterPro" id="IPR016032">
    <property type="entry name" value="Sig_transdc_resp-reg_C-effctor"/>
</dbReference>
<keyword evidence="8" id="KW-1185">Reference proteome</keyword>
<dbReference type="GO" id="GO:0003677">
    <property type="term" value="F:DNA binding"/>
    <property type="evidence" value="ECO:0007669"/>
    <property type="project" value="UniProtKB-KW"/>
</dbReference>
<dbReference type="PROSITE" id="PS50005">
    <property type="entry name" value="TPR"/>
    <property type="match status" value="1"/>
</dbReference>
<comment type="caution">
    <text evidence="7">The sequence shown here is derived from an EMBL/GenBank/DDBJ whole genome shotgun (WGS) entry which is preliminary data.</text>
</comment>
<keyword evidence="3" id="KW-0804">Transcription</keyword>
<protein>
    <submittedName>
        <fullName evidence="7">LuxR family maltose regulon positive regulatory protein</fullName>
    </submittedName>
</protein>
<evidence type="ECO:0000256" key="3">
    <source>
        <dbReference type="ARBA" id="ARBA00023163"/>
    </source>
</evidence>
<organism evidence="7 8">
    <name type="scientific">Leifsonia soli</name>
    <dbReference type="NCBI Taxonomy" id="582665"/>
    <lineage>
        <taxon>Bacteria</taxon>
        <taxon>Bacillati</taxon>
        <taxon>Actinomycetota</taxon>
        <taxon>Actinomycetes</taxon>
        <taxon>Micrococcales</taxon>
        <taxon>Microbacteriaceae</taxon>
        <taxon>Leifsonia</taxon>
    </lineage>
</organism>
<name>A0A852T2G2_9MICO</name>
<proteinExistence type="predicted"/>
<keyword evidence="4" id="KW-0802">TPR repeat</keyword>
<dbReference type="InterPro" id="IPR036388">
    <property type="entry name" value="WH-like_DNA-bd_sf"/>
</dbReference>
<dbReference type="RefSeq" id="WP_179457063.1">
    <property type="nucleotide sequence ID" value="NZ_BAAAPX010000001.1"/>
</dbReference>
<dbReference type="SUPFAM" id="SSF46894">
    <property type="entry name" value="C-terminal effector domain of the bipartite response regulators"/>
    <property type="match status" value="1"/>
</dbReference>
<accession>A0A852T2G2</accession>
<evidence type="ECO:0000256" key="4">
    <source>
        <dbReference type="PROSITE-ProRule" id="PRU00339"/>
    </source>
</evidence>
<dbReference type="InterPro" id="IPR011990">
    <property type="entry name" value="TPR-like_helical_dom_sf"/>
</dbReference>